<name>A0A376P620_ECOLX</name>
<evidence type="ECO:0000313" key="1">
    <source>
        <dbReference type="EMBL" id="STH73955.1"/>
    </source>
</evidence>
<dbReference type="EMBL" id="UGBT01000002">
    <property type="protein sequence ID" value="STH73955.1"/>
    <property type="molecule type" value="Genomic_DNA"/>
</dbReference>
<dbReference type="InterPro" id="IPR052189">
    <property type="entry name" value="L-asp_N-monooxygenase_NS-form"/>
</dbReference>
<evidence type="ECO:0000313" key="2">
    <source>
        <dbReference type="Proteomes" id="UP000254428"/>
    </source>
</evidence>
<gene>
    <name evidence="1" type="primary">ydhS_2</name>
    <name evidence="1" type="ORF">NCTC11341_05679</name>
</gene>
<reference evidence="1 2" key="1">
    <citation type="submission" date="2018-06" db="EMBL/GenBank/DDBJ databases">
        <authorList>
            <consortium name="Pathogen Informatics"/>
            <person name="Doyle S."/>
        </authorList>
    </citation>
    <scope>NUCLEOTIDE SEQUENCE [LARGE SCALE GENOMIC DNA]</scope>
    <source>
        <strain evidence="1 2">NCTC11341</strain>
    </source>
</reference>
<organism evidence="1 2">
    <name type="scientific">Escherichia coli</name>
    <dbReference type="NCBI Taxonomy" id="562"/>
    <lineage>
        <taxon>Bacteria</taxon>
        <taxon>Pseudomonadati</taxon>
        <taxon>Pseudomonadota</taxon>
        <taxon>Gammaproteobacteria</taxon>
        <taxon>Enterobacterales</taxon>
        <taxon>Enterobacteriaceae</taxon>
        <taxon>Escherichia</taxon>
    </lineage>
</organism>
<accession>A0A376P620</accession>
<dbReference type="PANTHER" id="PTHR40254">
    <property type="entry name" value="BLR0577 PROTEIN"/>
    <property type="match status" value="1"/>
</dbReference>
<protein>
    <submittedName>
        <fullName evidence="1">Conserved protein with FAD/NAD(P)-binding domain</fullName>
    </submittedName>
</protein>
<proteinExistence type="predicted"/>
<dbReference type="Proteomes" id="UP000254428">
    <property type="component" value="Unassembled WGS sequence"/>
</dbReference>
<dbReference type="PANTHER" id="PTHR40254:SF1">
    <property type="entry name" value="BLR0577 PROTEIN"/>
    <property type="match status" value="1"/>
</dbReference>
<sequence length="224" mass="24965">MLATNQDLPSETFDLAVIATGHVWPDEEEATRTYFPSPWSGLMEAKVDACNVGIMGTSLSGLDAAMAVAIQHGSFIEDDKQHVVFNRDNASEKLNITLMSRTGILPEADFYCPIPYEPLHIVTDQALNAEIQKGEEGLLDRVFRLIVEEIKFADPDWSQRIALESLNVDSFAQAWFASANNATHLTGQKKISRKSNAINEKNILFPGVMSFCACMKPYRKLFHI</sequence>
<dbReference type="AlphaFoldDB" id="A0A376P620"/>